<sequence length="208" mass="22709">MEGFKLILGSGSASRKEILGEMGLEFEVLKADIDERAIRHEDPATLVSILGNKKADAILERINSKGVPKYEGEVFLLTGDQVVEHNGKILEKPLDEKEARTFIEGYNRAPARTVGSIIITNVKTGERFESVDTAEIYFHEIPGEVIDKLIEEGEVFYCAGGLKVEDPLVSRYVDHIAGGMDSVMGLSKATVERLLKNAMESASGAKAV</sequence>
<evidence type="ECO:0000313" key="3">
    <source>
        <dbReference type="Proteomes" id="UP001157974"/>
    </source>
</evidence>
<evidence type="ECO:0008006" key="4">
    <source>
        <dbReference type="Google" id="ProtNLM"/>
    </source>
</evidence>
<dbReference type="EMBL" id="JAMWBK010000002">
    <property type="protein sequence ID" value="KAJ8907959.1"/>
    <property type="molecule type" value="Genomic_DNA"/>
</dbReference>
<dbReference type="PIRSF" id="PIRSF006305">
    <property type="entry name" value="Maf"/>
    <property type="match status" value="1"/>
</dbReference>
<dbReference type="Proteomes" id="UP001157974">
    <property type="component" value="Unassembled WGS sequence"/>
</dbReference>
<dbReference type="InterPro" id="IPR003697">
    <property type="entry name" value="Maf-like"/>
</dbReference>
<dbReference type="Gene3D" id="3.90.950.10">
    <property type="match status" value="1"/>
</dbReference>
<gene>
    <name evidence="2" type="ORF">NDN08_008062</name>
</gene>
<dbReference type="HAMAP" id="MF_00528">
    <property type="entry name" value="Maf"/>
    <property type="match status" value="1"/>
</dbReference>
<keyword evidence="3" id="KW-1185">Reference proteome</keyword>
<dbReference type="AlphaFoldDB" id="A0AAV8V0Y5"/>
<dbReference type="InterPro" id="IPR029001">
    <property type="entry name" value="ITPase-like_fam"/>
</dbReference>
<dbReference type="GO" id="GO:0047429">
    <property type="term" value="F:nucleoside triphosphate diphosphatase activity"/>
    <property type="evidence" value="ECO:0007669"/>
    <property type="project" value="InterPro"/>
</dbReference>
<dbReference type="FunFam" id="3.90.950.10:FF:000008">
    <property type="entry name" value="Maf-like protein, expressed"/>
    <property type="match status" value="1"/>
</dbReference>
<dbReference type="PANTHER" id="PTHR43213">
    <property type="entry name" value="BIFUNCTIONAL DTTP/UTP PYROPHOSPHATASE/METHYLTRANSFERASE PROTEIN-RELATED"/>
    <property type="match status" value="1"/>
</dbReference>
<organism evidence="2 3">
    <name type="scientific">Rhodosorus marinus</name>
    <dbReference type="NCBI Taxonomy" id="101924"/>
    <lineage>
        <taxon>Eukaryota</taxon>
        <taxon>Rhodophyta</taxon>
        <taxon>Stylonematophyceae</taxon>
        <taxon>Stylonematales</taxon>
        <taxon>Stylonemataceae</taxon>
        <taxon>Rhodosorus</taxon>
    </lineage>
</organism>
<reference evidence="2 3" key="1">
    <citation type="journal article" date="2023" name="Nat. Commun.">
        <title>Origin of minicircular mitochondrial genomes in red algae.</title>
        <authorList>
            <person name="Lee Y."/>
            <person name="Cho C.H."/>
            <person name="Lee Y.M."/>
            <person name="Park S.I."/>
            <person name="Yang J.H."/>
            <person name="West J.A."/>
            <person name="Bhattacharya D."/>
            <person name="Yoon H.S."/>
        </authorList>
    </citation>
    <scope>NUCLEOTIDE SEQUENCE [LARGE SCALE GENOMIC DNA]</scope>
    <source>
        <strain evidence="2 3">CCMP1338</strain>
        <tissue evidence="2">Whole cell</tissue>
    </source>
</reference>
<protein>
    <recommendedName>
        <fullName evidence="4">Septum formation protein Maf</fullName>
    </recommendedName>
</protein>
<dbReference type="PANTHER" id="PTHR43213:SF4">
    <property type="entry name" value="7-METHYL-GTP PYROPHOSPHATASE"/>
    <property type="match status" value="1"/>
</dbReference>
<proteinExistence type="inferred from homology"/>
<evidence type="ECO:0000256" key="1">
    <source>
        <dbReference type="ARBA" id="ARBA00022801"/>
    </source>
</evidence>
<comment type="caution">
    <text evidence="2">The sequence shown here is derived from an EMBL/GenBank/DDBJ whole genome shotgun (WGS) entry which is preliminary data.</text>
</comment>
<dbReference type="Pfam" id="PF02545">
    <property type="entry name" value="Maf"/>
    <property type="match status" value="1"/>
</dbReference>
<dbReference type="SUPFAM" id="SSF52972">
    <property type="entry name" value="ITPase-like"/>
    <property type="match status" value="1"/>
</dbReference>
<accession>A0AAV8V0Y5</accession>
<name>A0AAV8V0Y5_9RHOD</name>
<keyword evidence="1" id="KW-0378">Hydrolase</keyword>
<evidence type="ECO:0000313" key="2">
    <source>
        <dbReference type="EMBL" id="KAJ8907959.1"/>
    </source>
</evidence>